<dbReference type="Proteomes" id="UP000004129">
    <property type="component" value="Unassembled WGS sequence"/>
</dbReference>
<name>G5GM45_9FIRM</name>
<keyword evidence="2" id="KW-1185">Reference proteome</keyword>
<reference evidence="1 2" key="1">
    <citation type="submission" date="2011-08" db="EMBL/GenBank/DDBJ databases">
        <title>The Genome Sequence of Selenomonas infelix ATCC 43532.</title>
        <authorList>
            <consortium name="The Broad Institute Genome Sequencing Platform"/>
            <person name="Earl A."/>
            <person name="Ward D."/>
            <person name="Feldgarden M."/>
            <person name="Gevers D."/>
            <person name="Izard J."/>
            <person name="Blanton J.M."/>
            <person name="Baranova O.V."/>
            <person name="Dewhirst F.E."/>
            <person name="Young S.K."/>
            <person name="Zeng Q."/>
            <person name="Gargeya S."/>
            <person name="Fitzgerald M."/>
            <person name="Haas B."/>
            <person name="Abouelleil A."/>
            <person name="Alvarado L."/>
            <person name="Arachchi H.M."/>
            <person name="Berlin A."/>
            <person name="Brown A."/>
            <person name="Chapman S.B."/>
            <person name="Chen Z."/>
            <person name="Dunbar C."/>
            <person name="Freedman E."/>
            <person name="Gearin G."/>
            <person name="Gellesch M."/>
            <person name="Goldberg J."/>
            <person name="Griggs A."/>
            <person name="Gujja S."/>
            <person name="Heiman D."/>
            <person name="Howarth C."/>
            <person name="Larson L."/>
            <person name="Lui A."/>
            <person name="MacDonald P.J.P."/>
            <person name="Montmayeur A."/>
            <person name="Murphy C."/>
            <person name="Neiman D."/>
            <person name="Pearson M."/>
            <person name="Priest M."/>
            <person name="Roberts A."/>
            <person name="Saif S."/>
            <person name="Shea T."/>
            <person name="Shenoy N."/>
            <person name="Sisk P."/>
            <person name="Stolte C."/>
            <person name="Sykes S."/>
            <person name="Wortman J."/>
            <person name="Nusbaum C."/>
            <person name="Birren B."/>
        </authorList>
    </citation>
    <scope>NUCLEOTIDE SEQUENCE [LARGE SCALE GENOMIC DNA]</scope>
    <source>
        <strain evidence="1 2">ATCC 43532</strain>
    </source>
</reference>
<dbReference type="Pfam" id="PF11367">
    <property type="entry name" value="Tail_completion_gp17"/>
    <property type="match status" value="1"/>
</dbReference>
<dbReference type="PATRIC" id="fig|679201.3.peg.332"/>
<dbReference type="AlphaFoldDB" id="G5GM45"/>
<dbReference type="eggNOG" id="ENOG50336K7">
    <property type="taxonomic scope" value="Bacteria"/>
</dbReference>
<sequence>MVALHTALVKLLKAGQTCPVHGEVPSKAARPYITVGDATFKPVGTKECLIWRVTTNVEVWAAREQRRQLNEVMNDISTLVTEYWNKLTVDGFYVMDCDIDFLETFEENGGGYHGIVTVVTDLQKQEE</sequence>
<evidence type="ECO:0000313" key="2">
    <source>
        <dbReference type="Proteomes" id="UP000004129"/>
    </source>
</evidence>
<dbReference type="RefSeq" id="WP_006691777.1">
    <property type="nucleotide sequence ID" value="NZ_JH376797.1"/>
</dbReference>
<proteinExistence type="predicted"/>
<evidence type="ECO:0000313" key="1">
    <source>
        <dbReference type="EMBL" id="EHG22290.1"/>
    </source>
</evidence>
<gene>
    <name evidence="1" type="ORF">HMPREF9334_00326</name>
</gene>
<protein>
    <submittedName>
        <fullName evidence="1">Uncharacterized protein</fullName>
    </submittedName>
</protein>
<comment type="caution">
    <text evidence="1">The sequence shown here is derived from an EMBL/GenBank/DDBJ whole genome shotgun (WGS) entry which is preliminary data.</text>
</comment>
<accession>G5GM45</accession>
<dbReference type="InterPro" id="IPR021508">
    <property type="entry name" value="Gp17-like"/>
</dbReference>
<dbReference type="OrthoDB" id="1683449at2"/>
<dbReference type="EMBL" id="ACZM01000003">
    <property type="protein sequence ID" value="EHG22290.1"/>
    <property type="molecule type" value="Genomic_DNA"/>
</dbReference>
<dbReference type="HOGENOM" id="CLU_153911_0_0_9"/>
<dbReference type="STRING" id="679201.HMPREF9334_00326"/>
<organism evidence="1 2">
    <name type="scientific">Selenomonas infelix ATCC 43532</name>
    <dbReference type="NCBI Taxonomy" id="679201"/>
    <lineage>
        <taxon>Bacteria</taxon>
        <taxon>Bacillati</taxon>
        <taxon>Bacillota</taxon>
        <taxon>Negativicutes</taxon>
        <taxon>Selenomonadales</taxon>
        <taxon>Selenomonadaceae</taxon>
        <taxon>Selenomonas</taxon>
    </lineage>
</organism>
<dbReference type="InterPro" id="IPR053745">
    <property type="entry name" value="Viral_Tail_Comp_sf"/>
</dbReference>
<dbReference type="Gene3D" id="3.30.2000.30">
    <property type="match status" value="1"/>
</dbReference>